<dbReference type="PROSITE" id="PS51354">
    <property type="entry name" value="GLUTAREDOXIN_2"/>
    <property type="match status" value="1"/>
</dbReference>
<evidence type="ECO:0000256" key="1">
    <source>
        <dbReference type="SAM" id="MobiDB-lite"/>
    </source>
</evidence>
<dbReference type="RefSeq" id="XP_710234.1">
    <property type="nucleotide sequence ID" value="XM_705142.1"/>
</dbReference>
<evidence type="ECO:0000256" key="2">
    <source>
        <dbReference type="SAM" id="Phobius"/>
    </source>
</evidence>
<dbReference type="KEGG" id="cal:CAALFM_C208330WA"/>
<name>A0A1D8PI40_CANAL</name>
<dbReference type="InParanoid" id="A0A1D8PI40"/>
<evidence type="ECO:0000313" key="5">
    <source>
        <dbReference type="Proteomes" id="UP000000559"/>
    </source>
</evidence>
<reference evidence="4 5" key="3">
    <citation type="journal article" date="2013" name="Genome Biol.">
        <title>Assembly of a phased diploid Candida albicans genome facilitates allele-specific measurements and provides a simple model for repeat and indel structure.</title>
        <authorList>
            <person name="Muzzey D."/>
            <person name="Schwartz K."/>
            <person name="Weissman J.S."/>
            <person name="Sherlock G."/>
        </authorList>
    </citation>
    <scope>NUCLEOTIDE SEQUENCE [LARGE SCALE GENOMIC DNA]</scope>
    <source>
        <strain evidence="5">SC5314 / ATCC MYA-2876</strain>
    </source>
</reference>
<evidence type="ECO:0000313" key="4">
    <source>
        <dbReference type="EMBL" id="AOW27823.1"/>
    </source>
</evidence>
<keyword evidence="5" id="KW-1185">Reference proteome</keyword>
<dbReference type="AlphaFoldDB" id="A0A1D8PI40"/>
<reference evidence="4 5" key="1">
    <citation type="journal article" date="2004" name="Proc. Natl. Acad. Sci. U.S.A.">
        <title>The diploid genome sequence of Candida albicans.</title>
        <authorList>
            <person name="Jones T."/>
            <person name="Federspiel N.A."/>
            <person name="Chibana H."/>
            <person name="Dungan J."/>
            <person name="Kalman S."/>
            <person name="Magee B.B."/>
            <person name="Newport G."/>
            <person name="Thorstenson Y.R."/>
            <person name="Agabian N."/>
            <person name="Magee P.T."/>
            <person name="Davis R.W."/>
            <person name="Scherer S."/>
        </authorList>
    </citation>
    <scope>NUCLEOTIDE SEQUENCE [LARGE SCALE GENOMIC DNA]</scope>
    <source>
        <strain evidence="5">SC5314 / ATCC MYA-2876</strain>
    </source>
</reference>
<dbReference type="SMR" id="A0A1D8PI40"/>
<dbReference type="VEuPathDB" id="FungiDB:C2_08330W_A"/>
<feature type="compositionally biased region" description="Low complexity" evidence="1">
    <location>
        <begin position="186"/>
        <end position="215"/>
    </location>
</feature>
<dbReference type="GeneID" id="3648166"/>
<feature type="compositionally biased region" description="Polar residues" evidence="1">
    <location>
        <begin position="158"/>
        <end position="167"/>
    </location>
</feature>
<dbReference type="EMBL" id="CP017624">
    <property type="protein sequence ID" value="AOW27823.1"/>
    <property type="molecule type" value="Genomic_DNA"/>
</dbReference>
<gene>
    <name evidence="4" type="ordered locus">CAALFM_C208330WA</name>
    <name evidence="3" type="ordered locus">orf19.8930</name>
</gene>
<keyword evidence="2" id="KW-1133">Transmembrane helix</keyword>
<dbReference type="STRING" id="237561.A0A1D8PI40"/>
<evidence type="ECO:0000313" key="3">
    <source>
        <dbReference type="CGD" id="CAL0000183627"/>
    </source>
</evidence>
<reference evidence="4 5" key="2">
    <citation type="journal article" date="2007" name="Genome Biol.">
        <title>Assembly of the Candida albicans genome into sixteen supercontigs aligned on the eight chromosomes.</title>
        <authorList>
            <person name="van het Hoog M."/>
            <person name="Rast T.J."/>
            <person name="Martchenko M."/>
            <person name="Grindle S."/>
            <person name="Dignard D."/>
            <person name="Hogues H."/>
            <person name="Cuomo C."/>
            <person name="Berriman M."/>
            <person name="Scherer S."/>
            <person name="Magee B.B."/>
            <person name="Whiteway M."/>
            <person name="Chibana H."/>
            <person name="Nantel A."/>
            <person name="Magee P.T."/>
        </authorList>
    </citation>
    <scope>GENOME REANNOTATION</scope>
    <source>
        <strain evidence="5">SC5314 / ATCC MYA-2876</strain>
    </source>
</reference>
<proteinExistence type="predicted"/>
<dbReference type="OrthoDB" id="4026741at2759"/>
<dbReference type="Gene3D" id="3.40.30.10">
    <property type="entry name" value="Glutaredoxin"/>
    <property type="match status" value="1"/>
</dbReference>
<dbReference type="CGD" id="CAL0000183627">
    <property type="gene designation" value="orf19.8930"/>
</dbReference>
<sequence length="332" mass="37607">MTVRKARTASFFIDIEKNGFLDDDDVAYKQQLEKQLQLHQQRGGNGNRKGRRGESVTLTILVLCILSLTYFIYGYGSTILMNNNLQLDKSILLSSGLGSPEISILTQELINNYDEMNNGGIGLMISDELKEELKQQQQYYSQPKVANVLSSGGDGNAKQENQGYPTTNNNDIDNEDEDYTRKTLMNNNEANNNVNNNYKDDNNNSNNNADDNDTQNANYNAVETIQANLKEMFAISPMVVISQTNQIDELQTILTKLNINPQPKFINLSKHPNYLNIKQYLKKIYNIDEDDHIPRVFLAGIPIGDSDKIIEMYKENQLISHLREKGQGLINV</sequence>
<accession>A0A1D8PI40</accession>
<dbReference type="eggNOG" id="ENOG502T187">
    <property type="taxonomic scope" value="Eukaryota"/>
</dbReference>
<keyword evidence="2" id="KW-0812">Transmembrane</keyword>
<dbReference type="SUPFAM" id="SSF52833">
    <property type="entry name" value="Thioredoxin-like"/>
    <property type="match status" value="1"/>
</dbReference>
<protein>
    <submittedName>
        <fullName evidence="4">Uncharacterized protein</fullName>
    </submittedName>
</protein>
<organism evidence="4 5">
    <name type="scientific">Candida albicans (strain SC5314 / ATCC MYA-2876)</name>
    <name type="common">Yeast</name>
    <dbReference type="NCBI Taxonomy" id="237561"/>
    <lineage>
        <taxon>Eukaryota</taxon>
        <taxon>Fungi</taxon>
        <taxon>Dikarya</taxon>
        <taxon>Ascomycota</taxon>
        <taxon>Saccharomycotina</taxon>
        <taxon>Pichiomycetes</taxon>
        <taxon>Debaryomycetaceae</taxon>
        <taxon>Candida/Lodderomyces clade</taxon>
        <taxon>Candida</taxon>
    </lineage>
</organism>
<dbReference type="InterPro" id="IPR036249">
    <property type="entry name" value="Thioredoxin-like_sf"/>
</dbReference>
<feature type="transmembrane region" description="Helical" evidence="2">
    <location>
        <begin position="56"/>
        <end position="76"/>
    </location>
</feature>
<keyword evidence="2" id="KW-0472">Membrane</keyword>
<feature type="region of interest" description="Disordered" evidence="1">
    <location>
        <begin position="146"/>
        <end position="215"/>
    </location>
</feature>
<dbReference type="Proteomes" id="UP000000559">
    <property type="component" value="Chromosome 2"/>
</dbReference>